<dbReference type="GO" id="GO:0006508">
    <property type="term" value="P:proteolysis"/>
    <property type="evidence" value="ECO:0007669"/>
    <property type="project" value="UniProtKB-KW"/>
</dbReference>
<evidence type="ECO:0000256" key="1">
    <source>
        <dbReference type="ARBA" id="ARBA00000135"/>
    </source>
</evidence>
<keyword evidence="4 8" id="KW-0031">Aminopeptidase</keyword>
<feature type="active site" evidence="8">
    <location>
        <position position="275"/>
    </location>
</feature>
<organism evidence="10 11">
    <name type="scientific">Phaeovibrio sulfidiphilus</name>
    <dbReference type="NCBI Taxonomy" id="1220600"/>
    <lineage>
        <taxon>Bacteria</taxon>
        <taxon>Pseudomonadati</taxon>
        <taxon>Pseudomonadota</taxon>
        <taxon>Alphaproteobacteria</taxon>
        <taxon>Rhodospirillales</taxon>
        <taxon>Rhodospirillaceae</taxon>
        <taxon>Phaeovibrio</taxon>
    </lineage>
</organism>
<evidence type="ECO:0000256" key="8">
    <source>
        <dbReference type="HAMAP-Rule" id="MF_00181"/>
    </source>
</evidence>
<evidence type="ECO:0000256" key="4">
    <source>
        <dbReference type="ARBA" id="ARBA00022438"/>
    </source>
</evidence>
<feature type="binding site" evidence="8">
    <location>
        <position position="263"/>
    </location>
    <ligand>
        <name>Mn(2+)</name>
        <dbReference type="ChEBI" id="CHEBI:29035"/>
        <label>2</label>
    </ligand>
</feature>
<keyword evidence="5 8" id="KW-0645">Protease</keyword>
<dbReference type="NCBIfam" id="NF002075">
    <property type="entry name" value="PRK00913.2-2"/>
    <property type="match status" value="1"/>
</dbReference>
<dbReference type="RefSeq" id="WP_192534833.1">
    <property type="nucleotide sequence ID" value="NZ_JACZHT010000007.1"/>
</dbReference>
<dbReference type="GO" id="GO:0005737">
    <property type="term" value="C:cytoplasm"/>
    <property type="evidence" value="ECO:0007669"/>
    <property type="project" value="UniProtKB-SubCell"/>
</dbReference>
<dbReference type="GO" id="GO:0030145">
    <property type="term" value="F:manganese ion binding"/>
    <property type="evidence" value="ECO:0007669"/>
    <property type="project" value="UniProtKB-UniRule"/>
</dbReference>
<dbReference type="SUPFAM" id="SSF53187">
    <property type="entry name" value="Zn-dependent exopeptidases"/>
    <property type="match status" value="1"/>
</dbReference>
<dbReference type="PROSITE" id="PS00631">
    <property type="entry name" value="CYTOSOL_AP"/>
    <property type="match status" value="1"/>
</dbReference>
<feature type="active site" evidence="8">
    <location>
        <position position="349"/>
    </location>
</feature>
<evidence type="ECO:0000313" key="10">
    <source>
        <dbReference type="EMBL" id="MBE1237822.1"/>
    </source>
</evidence>
<comment type="catalytic activity">
    <reaction evidence="2 8">
        <text>Release of an N-terminal amino acid, preferentially leucine, but not glutamic or aspartic acids.</text>
        <dbReference type="EC" id="3.4.11.10"/>
    </reaction>
</comment>
<dbReference type="InterPro" id="IPR011356">
    <property type="entry name" value="Leucine_aapep/pepB"/>
</dbReference>
<keyword evidence="8" id="KW-0963">Cytoplasm</keyword>
<dbReference type="SUPFAM" id="SSF52949">
    <property type="entry name" value="Macro domain-like"/>
    <property type="match status" value="1"/>
</dbReference>
<proteinExistence type="inferred from homology"/>
<dbReference type="Gene3D" id="3.40.630.10">
    <property type="entry name" value="Zn peptidases"/>
    <property type="match status" value="1"/>
</dbReference>
<keyword evidence="7 8" id="KW-0464">Manganese</keyword>
<reference evidence="10" key="1">
    <citation type="submission" date="2020-10" db="EMBL/GenBank/DDBJ databases">
        <title>Genome sequence of the unusual species of purple photosynthetic bacteria, Phaeovibrio sulfidiphilus DSM 23193, type strain.</title>
        <authorList>
            <person name="Kyndt J.A."/>
            <person name="Meyer T.E."/>
        </authorList>
    </citation>
    <scope>NUCLEOTIDE SEQUENCE</scope>
    <source>
        <strain evidence="10">DSM 23193</strain>
    </source>
</reference>
<dbReference type="AlphaFoldDB" id="A0A8J6YR22"/>
<keyword evidence="6 8" id="KW-0378">Hydrolase</keyword>
<protein>
    <recommendedName>
        <fullName evidence="8">Probable cytosol aminopeptidase</fullName>
        <ecNumber evidence="8">3.4.11.1</ecNumber>
    </recommendedName>
    <alternativeName>
        <fullName evidence="8">Leucine aminopeptidase</fullName>
        <shortName evidence="8">LAP</shortName>
        <ecNumber evidence="8">3.4.11.10</ecNumber>
    </alternativeName>
    <alternativeName>
        <fullName evidence="8">Leucyl aminopeptidase</fullName>
    </alternativeName>
</protein>
<dbReference type="NCBIfam" id="NF002077">
    <property type="entry name" value="PRK00913.2-4"/>
    <property type="match status" value="1"/>
</dbReference>
<evidence type="ECO:0000256" key="7">
    <source>
        <dbReference type="ARBA" id="ARBA00023211"/>
    </source>
</evidence>
<dbReference type="EC" id="3.4.11.10" evidence="8"/>
<dbReference type="PRINTS" id="PR00481">
    <property type="entry name" value="LAMNOPPTDASE"/>
</dbReference>
<gene>
    <name evidence="8" type="primary">pepA</name>
    <name evidence="10" type="ORF">IHV25_09200</name>
</gene>
<comment type="similarity">
    <text evidence="3 8">Belongs to the peptidase M17 family.</text>
</comment>
<evidence type="ECO:0000313" key="11">
    <source>
        <dbReference type="Proteomes" id="UP000631034"/>
    </source>
</evidence>
<dbReference type="EC" id="3.4.11.1" evidence="8"/>
<evidence type="ECO:0000256" key="5">
    <source>
        <dbReference type="ARBA" id="ARBA00022670"/>
    </source>
</evidence>
<dbReference type="InterPro" id="IPR043472">
    <property type="entry name" value="Macro_dom-like"/>
</dbReference>
<feature type="binding site" evidence="8">
    <location>
        <position position="345"/>
    </location>
    <ligand>
        <name>Mn(2+)</name>
        <dbReference type="ChEBI" id="CHEBI:29035"/>
        <label>1</label>
    </ligand>
</feature>
<dbReference type="NCBIfam" id="NF002074">
    <property type="entry name" value="PRK00913.1-4"/>
    <property type="match status" value="1"/>
</dbReference>
<dbReference type="HAMAP" id="MF_00181">
    <property type="entry name" value="Cytosol_peptidase_M17"/>
    <property type="match status" value="1"/>
</dbReference>
<accession>A0A8J6YR22</accession>
<feature type="binding site" evidence="8">
    <location>
        <position position="286"/>
    </location>
    <ligand>
        <name>Mn(2+)</name>
        <dbReference type="ChEBI" id="CHEBI:29035"/>
        <label>2</label>
    </ligand>
</feature>
<feature type="binding site" evidence="8">
    <location>
        <position position="268"/>
    </location>
    <ligand>
        <name>Mn(2+)</name>
        <dbReference type="ChEBI" id="CHEBI:29035"/>
        <label>1</label>
    </ligand>
</feature>
<comment type="function">
    <text evidence="8">Presumably involved in the processing and regular turnover of intracellular proteins. Catalyzes the removal of unsubstituted N-terminal amino acids from various peptides.</text>
</comment>
<keyword evidence="11" id="KW-1185">Reference proteome</keyword>
<dbReference type="Gene3D" id="3.40.220.10">
    <property type="entry name" value="Leucine Aminopeptidase, subunit E, domain 1"/>
    <property type="match status" value="1"/>
</dbReference>
<keyword evidence="8" id="KW-0479">Metal-binding</keyword>
<dbReference type="GO" id="GO:0070006">
    <property type="term" value="F:metalloaminopeptidase activity"/>
    <property type="evidence" value="ECO:0007669"/>
    <property type="project" value="InterPro"/>
</dbReference>
<feature type="domain" description="Cytosol aminopeptidase" evidence="9">
    <location>
        <begin position="343"/>
        <end position="350"/>
    </location>
</feature>
<dbReference type="Pfam" id="PF02789">
    <property type="entry name" value="Peptidase_M17_N"/>
    <property type="match status" value="1"/>
</dbReference>
<dbReference type="Pfam" id="PF00883">
    <property type="entry name" value="Peptidase_M17"/>
    <property type="match status" value="1"/>
</dbReference>
<dbReference type="Proteomes" id="UP000631034">
    <property type="component" value="Unassembled WGS sequence"/>
</dbReference>
<feature type="binding site" evidence="8">
    <location>
        <position position="347"/>
    </location>
    <ligand>
        <name>Mn(2+)</name>
        <dbReference type="ChEBI" id="CHEBI:29035"/>
        <label>1</label>
    </ligand>
</feature>
<evidence type="ECO:0000256" key="6">
    <source>
        <dbReference type="ARBA" id="ARBA00022801"/>
    </source>
</evidence>
<dbReference type="InterPro" id="IPR023042">
    <property type="entry name" value="Peptidase_M17_leu_NH2_pept"/>
</dbReference>
<comment type="catalytic activity">
    <reaction evidence="1 8">
        <text>Release of an N-terminal amino acid, Xaa-|-Yaa-, in which Xaa is preferably Leu, but may be other amino acids including Pro although not Arg or Lys, and Yaa may be Pro. Amino acid amides and methyl esters are also readily hydrolyzed, but rates on arylamides are exceedingly low.</text>
        <dbReference type="EC" id="3.4.11.1"/>
    </reaction>
</comment>
<dbReference type="InterPro" id="IPR008283">
    <property type="entry name" value="Peptidase_M17_N"/>
</dbReference>
<evidence type="ECO:0000256" key="3">
    <source>
        <dbReference type="ARBA" id="ARBA00009528"/>
    </source>
</evidence>
<evidence type="ECO:0000256" key="2">
    <source>
        <dbReference type="ARBA" id="ARBA00000967"/>
    </source>
</evidence>
<name>A0A8J6YR22_9PROT</name>
<comment type="cofactor">
    <cofactor evidence="8">
        <name>Mn(2+)</name>
        <dbReference type="ChEBI" id="CHEBI:29035"/>
    </cofactor>
    <text evidence="8">Binds 2 manganese ions per subunit.</text>
</comment>
<dbReference type="PANTHER" id="PTHR11963">
    <property type="entry name" value="LEUCINE AMINOPEPTIDASE-RELATED"/>
    <property type="match status" value="1"/>
</dbReference>
<dbReference type="CDD" id="cd00433">
    <property type="entry name" value="Peptidase_M17"/>
    <property type="match status" value="1"/>
</dbReference>
<dbReference type="EMBL" id="JACZHT010000007">
    <property type="protein sequence ID" value="MBE1237822.1"/>
    <property type="molecule type" value="Genomic_DNA"/>
</dbReference>
<feature type="binding site" evidence="8">
    <location>
        <position position="347"/>
    </location>
    <ligand>
        <name>Mn(2+)</name>
        <dbReference type="ChEBI" id="CHEBI:29035"/>
        <label>2</label>
    </ligand>
</feature>
<comment type="subcellular location">
    <subcellularLocation>
        <location evidence="8">Cytoplasm</location>
    </subcellularLocation>
</comment>
<sequence>MKITFEKLELPVCGALVLGVFEDSDPVPEVRAVDEASGGALSNIISSSRAFTGRNGQVLCVPLLPGVQAAPVYVIGLGKAADVDGKTIEAFGAKAQTALASGMVASGSICAAPGLCPRMTPDAIAAHVAFGANLRGYAFDKYHTTRKPEDIPALLSISVLTPDTCAARTAWEPFDALSRGIFLTRNLVSEPANVLSPEAFVERCSILSEFGLDIEVLDEDKMQELGMCALLGVAQGSVRKPRLMILSWKGGKSGDAPTAIVGKGVCFDSGGISIKPAAGMEDMKWDMAGAAAVVGLMKTLALRKAPVNVVGLCGLVENMPGGAAQRPGDVVTSMSGQTIEVINTDAEGRLVLADVLYYANTRYKPKRIVDLATLTGAILISLGSEMAGLFSNSDELCASLMRAGEASDEHLWRLPMNEAYDAMINSDIADMKNAGNREAGSITAAQFLKRFVGDTPWAHIDIAGTAWSKKDRTLAPKGGSGYGVRLLDTWLREDQS</sequence>
<dbReference type="InterPro" id="IPR000819">
    <property type="entry name" value="Peptidase_M17_C"/>
</dbReference>
<feature type="binding site" evidence="8">
    <location>
        <position position="268"/>
    </location>
    <ligand>
        <name>Mn(2+)</name>
        <dbReference type="ChEBI" id="CHEBI:29035"/>
        <label>2</label>
    </ligand>
</feature>
<evidence type="ECO:0000259" key="9">
    <source>
        <dbReference type="PROSITE" id="PS00631"/>
    </source>
</evidence>
<dbReference type="PANTHER" id="PTHR11963:SF23">
    <property type="entry name" value="CYTOSOL AMINOPEPTIDASE"/>
    <property type="match status" value="1"/>
</dbReference>
<comment type="caution">
    <text evidence="10">The sequence shown here is derived from an EMBL/GenBank/DDBJ whole genome shotgun (WGS) entry which is preliminary data.</text>
</comment>